<dbReference type="CDD" id="cd24050">
    <property type="entry name" value="ASKHA_NBD_ANMK"/>
    <property type="match status" value="1"/>
</dbReference>
<dbReference type="PANTHER" id="PTHR30605">
    <property type="entry name" value="ANHYDRO-N-ACETYLMURAMIC ACID KINASE"/>
    <property type="match status" value="1"/>
</dbReference>
<keyword evidence="1 2" id="KW-0418">Kinase</keyword>
<dbReference type="AlphaFoldDB" id="A0A0P0UPU9"/>
<dbReference type="EC" id="2.7.1.170" evidence="1"/>
<dbReference type="Proteomes" id="UP000067399">
    <property type="component" value="Chromosome"/>
</dbReference>
<gene>
    <name evidence="1 2" type="primary">anmK</name>
    <name evidence="2" type="ORF">BSEPE_0018</name>
</gene>
<organism evidence="2 3">
    <name type="scientific">endosymbiont of Bathymodiolus septemdierum str. Myojin knoll</name>
    <dbReference type="NCBI Taxonomy" id="1303921"/>
    <lineage>
        <taxon>Bacteria</taxon>
        <taxon>Pseudomonadati</taxon>
        <taxon>Pseudomonadota</taxon>
        <taxon>Gammaproteobacteria</taxon>
        <taxon>sulfur-oxidizing symbionts</taxon>
    </lineage>
</organism>
<dbReference type="EMBL" id="AP013042">
    <property type="protein sequence ID" value="BAS67048.1"/>
    <property type="molecule type" value="Genomic_DNA"/>
</dbReference>
<evidence type="ECO:0000256" key="1">
    <source>
        <dbReference type="HAMAP-Rule" id="MF_01270"/>
    </source>
</evidence>
<dbReference type="GO" id="GO:0016773">
    <property type="term" value="F:phosphotransferase activity, alcohol group as acceptor"/>
    <property type="evidence" value="ECO:0007669"/>
    <property type="project" value="UniProtKB-UniRule"/>
</dbReference>
<dbReference type="SUPFAM" id="SSF53067">
    <property type="entry name" value="Actin-like ATPase domain"/>
    <property type="match status" value="1"/>
</dbReference>
<dbReference type="Gene3D" id="3.30.420.40">
    <property type="match status" value="2"/>
</dbReference>
<dbReference type="GO" id="GO:0097175">
    <property type="term" value="P:1,6-anhydro-N-acetyl-beta-muramic acid catabolic process"/>
    <property type="evidence" value="ECO:0007669"/>
    <property type="project" value="UniProtKB-UniRule"/>
</dbReference>
<dbReference type="GO" id="GO:0006040">
    <property type="term" value="P:amino sugar metabolic process"/>
    <property type="evidence" value="ECO:0007669"/>
    <property type="project" value="InterPro"/>
</dbReference>
<comment type="pathway">
    <text evidence="1">Cell wall biogenesis; peptidoglycan recycling.</text>
</comment>
<comment type="catalytic activity">
    <reaction evidence="1">
        <text>1,6-anhydro-N-acetyl-beta-muramate + ATP + H2O = N-acetyl-D-muramate 6-phosphate + ADP + H(+)</text>
        <dbReference type="Rhea" id="RHEA:24952"/>
        <dbReference type="ChEBI" id="CHEBI:15377"/>
        <dbReference type="ChEBI" id="CHEBI:15378"/>
        <dbReference type="ChEBI" id="CHEBI:30616"/>
        <dbReference type="ChEBI" id="CHEBI:58690"/>
        <dbReference type="ChEBI" id="CHEBI:58722"/>
        <dbReference type="ChEBI" id="CHEBI:456216"/>
        <dbReference type="EC" id="2.7.1.170"/>
    </reaction>
</comment>
<comment type="similarity">
    <text evidence="1">Belongs to the anhydro-N-acetylmuramic acid kinase family.</text>
</comment>
<dbReference type="NCBIfam" id="NF007139">
    <property type="entry name" value="PRK09585.1-3"/>
    <property type="match status" value="1"/>
</dbReference>
<dbReference type="GO" id="GO:0009254">
    <property type="term" value="P:peptidoglycan turnover"/>
    <property type="evidence" value="ECO:0007669"/>
    <property type="project" value="UniProtKB-UniRule"/>
</dbReference>
<feature type="binding site" evidence="1">
    <location>
        <begin position="11"/>
        <end position="18"/>
    </location>
    <ligand>
        <name>ATP</name>
        <dbReference type="ChEBI" id="CHEBI:30616"/>
    </ligand>
</feature>
<comment type="pathway">
    <text evidence="1">Amino-sugar metabolism; 1,6-anhydro-N-acetylmuramate degradation.</text>
</comment>
<dbReference type="UniPathway" id="UPA00343"/>
<reference evidence="2 3" key="1">
    <citation type="journal article" date="2000" name="Mar. Ecol. Prog. Ser.">
        <title>Phylogenetic characterization of endosymbionts in three hydrothermal vent mussels: influence on host distributions.</title>
        <authorList>
            <person name="Fujiwara Y."/>
            <person name="Takai K."/>
            <person name="Uematsu K."/>
            <person name="Tsuchida S."/>
            <person name="Hunt J.C."/>
            <person name="Hashimoto J."/>
        </authorList>
    </citation>
    <scope>NUCLEOTIDE SEQUENCE [LARGE SCALE GENOMIC DNA]</scope>
    <source>
        <strain evidence="2 3">Myojin Knoll</strain>
    </source>
</reference>
<reference evidence="2 3" key="2">
    <citation type="journal article" date="2016" name="ISME J.">
        <title>Heterogeneous composition of key metabolic gene clusters in a vent mussel symbiont population.</title>
        <authorList>
            <person name="Ikuta T."/>
            <person name="Takaki Y."/>
            <person name="Nagai Y."/>
            <person name="Shimamura S."/>
            <person name="Tsuda M."/>
            <person name="Kawagucci S."/>
            <person name="Aoki Y."/>
            <person name="Inoue K."/>
            <person name="Teruya M."/>
            <person name="Satou K."/>
            <person name="Teruya K."/>
            <person name="Shimoji M."/>
            <person name="Tamotsu H."/>
            <person name="Hirano T."/>
            <person name="Maruyama T."/>
            <person name="Yoshida T."/>
        </authorList>
    </citation>
    <scope>NUCLEOTIDE SEQUENCE [LARGE SCALE GENOMIC DNA]</scope>
    <source>
        <strain evidence="2 3">Myojin Knoll</strain>
    </source>
</reference>
<dbReference type="GO" id="GO:0016301">
    <property type="term" value="F:kinase activity"/>
    <property type="evidence" value="ECO:0007669"/>
    <property type="project" value="UniProtKB-KW"/>
</dbReference>
<dbReference type="KEGG" id="ebh:BSEPE_0018"/>
<dbReference type="PANTHER" id="PTHR30605:SF0">
    <property type="entry name" value="ANHYDRO-N-ACETYLMURAMIC ACID KINASE"/>
    <property type="match status" value="1"/>
</dbReference>
<keyword evidence="1" id="KW-0547">Nucleotide-binding</keyword>
<evidence type="ECO:0000313" key="2">
    <source>
        <dbReference type="EMBL" id="BAS67048.1"/>
    </source>
</evidence>
<keyword evidence="3" id="KW-1185">Reference proteome</keyword>
<protein>
    <recommendedName>
        <fullName evidence="1">Anhydro-N-acetylmuramic acid kinase</fullName>
        <ecNumber evidence="1">2.7.1.170</ecNumber>
    </recommendedName>
    <alternativeName>
        <fullName evidence="1">AnhMurNAc kinase</fullName>
    </alternativeName>
</protein>
<keyword evidence="1" id="KW-0119">Carbohydrate metabolism</keyword>
<dbReference type="Pfam" id="PF03702">
    <property type="entry name" value="AnmK"/>
    <property type="match status" value="1"/>
</dbReference>
<keyword evidence="1 2" id="KW-0808">Transferase</keyword>
<dbReference type="InterPro" id="IPR043129">
    <property type="entry name" value="ATPase_NBD"/>
</dbReference>
<dbReference type="GO" id="GO:0005524">
    <property type="term" value="F:ATP binding"/>
    <property type="evidence" value="ECO:0007669"/>
    <property type="project" value="UniProtKB-UniRule"/>
</dbReference>
<sequence>MASHYIGLMSGTSLDGVDGVIIDDLGRKILTQAHSPYPDSLKQSLLTLTQGSQTSLENLANIDTKVAKCFADLSNTLLQQSGLNAKDIKAIGSHGQTIFHQGGVYSMQIGHGALIAEQTGVTTVADFRMQDVAAGGQGAPLTPFYHQHLLNGKDGVVLNLGGIANITIVKNNEVIGFDTGPANTLLDNWIKKHKNLDYDHDGLWARTGSVDQTLLDAMLADDYFQQTHPKSTGPEYFNLKWLAQHLSGNELPEDVQRTLIELTVMSISASIPAGEKVYLCGGGVHNLLLSERLDSQNPDSKVMLTNNLGVHADYVEAAAFAFFAKQTLDGKPSNLPSVTGAKGKHILGAIYQINKNMP</sequence>
<dbReference type="RefSeq" id="WP_066042265.1">
    <property type="nucleotide sequence ID" value="NZ_AP013042.1"/>
</dbReference>
<keyword evidence="1" id="KW-0067">ATP-binding</keyword>
<comment type="function">
    <text evidence="1">Catalyzes the specific phosphorylation of 1,6-anhydro-N-acetylmuramic acid (anhMurNAc) with the simultaneous cleavage of the 1,6-anhydro ring, generating MurNAc-6-P. Is required for the utilization of anhMurNAc either imported from the medium or derived from its own cell wall murein, and thus plays a role in cell wall recycling.</text>
</comment>
<dbReference type="InterPro" id="IPR005338">
    <property type="entry name" value="Anhydro_N_Ac-Mur_kinase"/>
</dbReference>
<dbReference type="STRING" id="1303921.BSEPE_0018"/>
<proteinExistence type="inferred from homology"/>
<dbReference type="OrthoDB" id="9763949at2"/>
<dbReference type="HAMAP" id="MF_01270">
    <property type="entry name" value="AnhMurNAc_kinase"/>
    <property type="match status" value="1"/>
</dbReference>
<evidence type="ECO:0000313" key="3">
    <source>
        <dbReference type="Proteomes" id="UP000067399"/>
    </source>
</evidence>
<name>A0A0P0UPU9_9GAMM</name>
<accession>A0A0P0UPU9</accession>
<dbReference type="UniPathway" id="UPA00544"/>